<evidence type="ECO:0000256" key="1">
    <source>
        <dbReference type="ARBA" id="ARBA00004245"/>
    </source>
</evidence>
<protein>
    <recommendedName>
        <fullName evidence="14">Protein detached</fullName>
    </recommendedName>
</protein>
<dbReference type="SUPFAM" id="SSF51045">
    <property type="entry name" value="WW domain"/>
    <property type="match status" value="1"/>
</dbReference>
<dbReference type="EMBL" id="GANO01003961">
    <property type="protein sequence ID" value="JAB55910.1"/>
    <property type="molecule type" value="mRNA"/>
</dbReference>
<comment type="subcellular location">
    <subcellularLocation>
        <location evidence="2">Cell membrane</location>
        <location evidence="2">Sarcolemma</location>
        <topology evidence="2">Peripheral membrane protein</topology>
        <orientation evidence="2">Cytoplasmic side</orientation>
    </subcellularLocation>
    <subcellularLocation>
        <location evidence="1">Cytoplasm</location>
        <location evidence="1">Cytoskeleton</location>
    </subcellularLocation>
</comment>
<keyword evidence="16" id="KW-0175">Coiled coil</keyword>
<dbReference type="InterPro" id="IPR001715">
    <property type="entry name" value="CH_dom"/>
</dbReference>
<feature type="region of interest" description="Disordered" evidence="17">
    <location>
        <begin position="1980"/>
        <end position="2005"/>
    </location>
</feature>
<evidence type="ECO:0000256" key="13">
    <source>
        <dbReference type="ARBA" id="ARBA00065906"/>
    </source>
</evidence>
<dbReference type="GO" id="GO:0003779">
    <property type="term" value="F:actin binding"/>
    <property type="evidence" value="ECO:0007669"/>
    <property type="project" value="UniProtKB-KW"/>
</dbReference>
<dbReference type="InterPro" id="IPR015154">
    <property type="entry name" value="EF-hand_dom_typ2"/>
</dbReference>
<dbReference type="PROSITE" id="PS50020">
    <property type="entry name" value="WW_DOMAIN_2"/>
    <property type="match status" value="1"/>
</dbReference>
<dbReference type="InterPro" id="IPR036020">
    <property type="entry name" value="WW_dom_sf"/>
</dbReference>
<feature type="coiled-coil region" evidence="16">
    <location>
        <begin position="2889"/>
        <end position="2956"/>
    </location>
</feature>
<evidence type="ECO:0000256" key="5">
    <source>
        <dbReference type="ARBA" id="ARBA00022723"/>
    </source>
</evidence>
<dbReference type="PROSITE" id="PS50021">
    <property type="entry name" value="CH"/>
    <property type="match status" value="2"/>
</dbReference>
<dbReference type="GO" id="GO:0042383">
    <property type="term" value="C:sarcolemma"/>
    <property type="evidence" value="ECO:0007669"/>
    <property type="project" value="UniProtKB-SubCell"/>
</dbReference>
<dbReference type="CDD" id="cd02334">
    <property type="entry name" value="ZZ_dystrophin"/>
    <property type="match status" value="1"/>
</dbReference>
<dbReference type="SUPFAM" id="SSF46966">
    <property type="entry name" value="Spectrin repeat"/>
    <property type="match status" value="9"/>
</dbReference>
<dbReference type="GO" id="GO:0016010">
    <property type="term" value="C:dystrophin-associated glycoprotein complex"/>
    <property type="evidence" value="ECO:0007669"/>
    <property type="project" value="UniProtKB-ARBA"/>
</dbReference>
<evidence type="ECO:0000256" key="16">
    <source>
        <dbReference type="SAM" id="Coils"/>
    </source>
</evidence>
<comment type="subunit">
    <text evidence="13">Component of the dystrophin associated protein complex (DAPC). Interacts with Dg, via the Dg WW domain binding sites.</text>
</comment>
<dbReference type="PANTHER" id="PTHR12268">
    <property type="entry name" value="E3 UBIQUITIN-PROTEIN LIGASE KCMF1"/>
    <property type="match status" value="1"/>
</dbReference>
<keyword evidence="8" id="KW-0862">Zinc</keyword>
<dbReference type="PROSITE" id="PS00019">
    <property type="entry name" value="ACTININ_1"/>
    <property type="match status" value="1"/>
</dbReference>
<dbReference type="InterPro" id="IPR036872">
    <property type="entry name" value="CH_dom_sf"/>
</dbReference>
<accession>W4VR82</accession>
<dbReference type="CDD" id="cd00176">
    <property type="entry name" value="SPEC"/>
    <property type="match status" value="4"/>
</dbReference>
<evidence type="ECO:0000256" key="4">
    <source>
        <dbReference type="ARBA" id="ARBA00022490"/>
    </source>
</evidence>
<dbReference type="InterPro" id="IPR000433">
    <property type="entry name" value="Znf_ZZ"/>
</dbReference>
<dbReference type="GO" id="GO:0007474">
    <property type="term" value="P:imaginal disc-derived wing vein specification"/>
    <property type="evidence" value="ECO:0007669"/>
    <property type="project" value="UniProtKB-ARBA"/>
</dbReference>
<keyword evidence="12" id="KW-0206">Cytoskeleton</keyword>
<dbReference type="GO" id="GO:0005856">
    <property type="term" value="C:cytoskeleton"/>
    <property type="evidence" value="ECO:0007669"/>
    <property type="project" value="UniProtKB-SubCell"/>
</dbReference>
<dbReference type="PIRSF" id="PIRSF002341">
    <property type="entry name" value="Dystrophin/utrophin"/>
    <property type="match status" value="1"/>
</dbReference>
<evidence type="ECO:0000256" key="14">
    <source>
        <dbReference type="ARBA" id="ARBA00083840"/>
    </source>
</evidence>
<dbReference type="PROSITE" id="PS50135">
    <property type="entry name" value="ZF_ZZ_2"/>
    <property type="match status" value="1"/>
</dbReference>
<dbReference type="GO" id="GO:0046928">
    <property type="term" value="P:regulation of neurotransmitter secretion"/>
    <property type="evidence" value="ECO:0007669"/>
    <property type="project" value="UniProtKB-ARBA"/>
</dbReference>
<dbReference type="Gene3D" id="2.20.70.10">
    <property type="match status" value="1"/>
</dbReference>
<dbReference type="PANTHER" id="PTHR12268:SF14">
    <property type="entry name" value="DYSTROPHIN-1"/>
    <property type="match status" value="1"/>
</dbReference>
<name>W4VR82_9DIPT</name>
<sequence>EREDVQKKTFTKWINGHLTKTHTPIVNDLFEDLKDGNKLLSLLEVLTNKKYKREKGNMRVHHINNLNKALSVLHEYGIKLINISSDDINSGNPKLTLGLLWLIALSFDGQKLVSSQAVTGIEKSLMNWAKKYTSSHNIKMTDFSSCWSDGSAFLCILHKHVEKFDLKEALKMHPIAKLQMSFDLAHRNLNIEKLLDPEDVNIHKPDKRSILMYVMCLFNAIDSREFTTKEDNEDEIQLLGEKELESTAEETNINKTKHARNLTSLDEIILAKSIDDLRSFAKENSLKTALIPTTSIVQNIEHAEVVHTNLKLDNIDSLKPDVQFQWDTNSRPCSTSTNFSVEFGEYQTAVEEVLALLLEAEEIISSEVGLAKDLSEARTQFHNHEDFMLKLSEYQSFVCGALEEGTRLITESQNNPSSSGLDLEGQNEIRQQLYLLNERWEILRLHALEIQSGIHRRLAELQSEKIEEFKQFLSHTEDRISNMSTIGPNPDEFKCQLEEHRKLQNDIEIQQKLVDSLSNLVIIVDSENFIMFEDTLLGLEERFKNVVTWTSSRSEKLQELSSNWSKLIKNYQTIVKWLDMRKNNLKKLETADTIEIAAIMKRIKYLQYCKNDIKQLSTALQELEQIANSLNDEGYSTLNILPRIENLMDHRDALNQILEVQVSRLQNIGFEVSARPISRPTSWEDFQTQINTDSNNYDSSVLFSEEVNEELSLQSNKKRKIQPQILITLNENMLEIKHFIDDCISKLQNIDIIDFKKHSSLLDDMDKKLSKRIDDYDELKQMFEECKKNKNLDLSIEEEQFNDIGVKYKSLNANINDFKIKIEDNLNKNTFSKNLTGLKLVLADSRDWFKQNANSANKEELVKRLDNMNSLDKEIDETMKIYSNHNGSNWIEWKRDFDQFLESWNDMKQAINRIIEEKSGPNKIVQMSKQLDDLINRINDAYEIYSNADNMKTNLAKLNNLKEEYCVLSEYFPICKKSYAKTMNELLWEDVPNIINEKIMKQNVFIENVNRFVEDFDNILNEYNQIELNILNNIFDKSNSFENKLLEYKNFCTKLQNIDTHIVKVNSLYEIIIDNCEEEYKNIMIDRITLLSNRQKEINELYKNNYQKLKNIVASTENISSCIQETHQWLCDLELKTPNIQNSDINNLNELYQLKLKYQALKETCEHKTIQFRELNEAGNGILLQIDDLIQTNIENNVLYLDEKFKKLNERWNELVCAIYNKSAPINIFEKWCFTTLFQESTLKKLETCETIDNVVIVEQTLHDIHKNLNIRINEYDELKKMVNECKKVPNLDLSSEEKHLNDIGINYETLNASVIDFKKNLQNGSNKSTFSKNLTELNGRWNELVETIYNKASSLEYISSQIGDFRTLIVSETGYLDKLEKLLRKSPEKYSDAEEISEDISDLENYIRNHRPLSSGFDRTDILPKSHGHWNTRLNKIENIGTELTNMKFMESLIKNDIKTVLDRWNLLQHQANQRLTKLEQAVSEAQNSESQVSKLSQWINKVDQVLNEFIENDTSVEDVPHDFERLIDEFNDNEKIFENMDKQVEIYKNEGKIEAANRYEEQISLLKNKFDNSQTKLNKLTSPVAAFELKLNRALCELKNVERSFIVIDLKSAGPQNVQDQYQHCLKMYRILSEVKLEIENVIKNGRKIEKMAKNQKKLGQRIDGLKHLYNSLGENVTHSKVVLENVLKINKSITENLERIQIWFNIQQKREIENQLVISIKDTENSIYECYSLLEEYKQICDPIYLEQYQQKIDDVHNSFTHIVNSEILKTLKQMQITLQNMDNITIDTLKCMAEDLDNINPLKDPEIKSLHMQVSSIVQATLKDKDQHQSEPIDTEIVILSNTVRQRRARTPSSNENEYKTSEQNANILPDLLPTTFRLAESSSIFSHIRDNDKSNTCVIDNIKNNDNDENQKNKVSVVEISEKILNFKMSVKDVQSYNNFTPNANIETAQVIETINILEGCKDLEQEYIETVVIDDSDTDKSNSSPKSERKPNTSETKDSINDLKAELNRELQIFSQFEQMNNKILVDESTILEINNRNFSGKENDFDFFKKSVNVSYANRHLIKVRPNFINILTEERDSFYNSDKENYDETLIFSDDEDIPRYSIEMATDSDSDTSRIETPNNSKIIGQQTKISTMDDSFTDKSHSNYRYDSYKTLTSLEQRVNEFNKTAKYMIKKLEKTRQEIDNSNDEPSVVQCDAATLISQGDTLILESHGKSNSLTEALMSIQSQLRDKFKEVQNTKLSKNNINEYGFNKNDITNKNQSIFVKENKLTNDLLQSKSIDLDEISKKVLKRISDLLTKKVNVSSESDLTKRILDVQEKQEEITLAIEIATQSSHSSREVDTTMDALEKAKVDLSSHCDDVVQALTSLNKTHLYNIDVFKIDDSQLYENSKLNNEKRIALQPIKSSVKNESSTAPYIPGSFSAKSKVNQVATTIVNNFDKSSLQISDWLNVEQEMLRKQTVIVGDLDAIFVATENQKVILRELENKKPQLDELIYSVETFKTELNKNSLQEKVSRLREHWDETSQTVLQRKSQLAAMLGDSQRYEAKRLEIDIWLSRMENRSEHMGVVATTADVLEAQQKEQKSFHAELHQYKHHIELFNQLTQKLIAVYPTDDTSRIKRMTESVNLRYNNLNNAVISRGKMLHAAVHSLQSFDRTLDQFLAWLSEVESVCESTESEIERNPHALKDLQSEIESHRLVYDRLDNTGRKLLGSLTSQEDAVMLQRRLDEMNQRWNHLKSKSIAIRNRLESNTEHWNALLLSLRELIEWVIRKDTELSTLGLGPVKGDSASLQKQLDDHRAFRRQLEDKRPIVESNLLSGRQYVSSEPPLSDTSDSEALDTDSRYIAAEEQNRELTRSIRREVAKLSEQWNHLIDRSDNWKHRLDEYMTKMRQFQKTLEDLSSRVSSAETLTQSWTLPQTISEAADQMQHLQRLKDKMTTAGALLDDCNEQQGFFTANHVLVPNQCLAKLEDLNTRMKLLHIVMDERHKVLVTTGENQVNTNTDGKNIQNTSGGTIGALPNLATSVQPPWERATTPANVPYYINHERENTHWDHPEMIELMKSLGDLNDVRFSAYRTALKLRTVQKRLAFDRLLMTTAIESFDRHGLRAQNDKLIDIPDMITVLHSLFVTIDMIDLPLMLDLAINWILNVYDSQRTGQIRVLSFKVGLILLCKGHLEEKYRYLFRLIADLDKQVDQRKLGLLLHDCIQVPRQLGEVAAFGGSNIEPSVRSCFEKAGVNQNGELQESTIEAQHFLSWLQHEPQSLVWLPVLHRLAAAESAKHQAKCNICKEYPIIGFRYRCLKCFNFDMCQKCFFIGRNAKNHKLSHPMHEYCTTTTSTEDVRDFTRALRNKFKSRRYFKKHPRVGYLPVQSVLEGDALESPAPSPQHATHTLQNDMHSRLEMYASRLAQVEYSTKSNSTPDSDDEHQLIAQYCQSLPNNGGPKSPVQVMSSMDADQREELEAMIRDLEEENASLQAEYDRLRTKQTPITTPDDTQVSTSSGGNDMIAEAKLLRQHKGRLEARMQILEDHNRQLEAQLQRLRQLLDEPNNISKASTLQTRAVTASQLNTESPAKLQQNGHYDQSSCDLNRAVEELVTVITEQERTQNEKLHDD</sequence>
<dbReference type="GO" id="GO:0008586">
    <property type="term" value="P:imaginal disc-derived wing vein morphogenesis"/>
    <property type="evidence" value="ECO:0007669"/>
    <property type="project" value="UniProtKB-ARBA"/>
</dbReference>
<feature type="coiled-coil region" evidence="16">
    <location>
        <begin position="606"/>
        <end position="633"/>
    </location>
</feature>
<keyword evidence="11" id="KW-0009">Actin-binding</keyword>
<dbReference type="Pfam" id="PF00307">
    <property type="entry name" value="CH"/>
    <property type="match status" value="2"/>
</dbReference>
<dbReference type="CDD" id="cd00201">
    <property type="entry name" value="WW"/>
    <property type="match status" value="1"/>
</dbReference>
<dbReference type="SUPFAM" id="SSF47576">
    <property type="entry name" value="Calponin-homology domain, CH-domain"/>
    <property type="match status" value="1"/>
</dbReference>
<feature type="coiled-coil region" evidence="16">
    <location>
        <begin position="3455"/>
        <end position="3489"/>
    </location>
</feature>
<dbReference type="InterPro" id="IPR035436">
    <property type="entry name" value="Dystrophin/utrophin"/>
</dbReference>
<dbReference type="FunFam" id="3.30.60.90:FF:000001">
    <property type="entry name" value="Dystrophin isoform 2"/>
    <property type="match status" value="1"/>
</dbReference>
<dbReference type="Gene3D" id="1.10.418.10">
    <property type="entry name" value="Calponin-like domain"/>
    <property type="match status" value="2"/>
</dbReference>
<evidence type="ECO:0000256" key="3">
    <source>
        <dbReference type="ARBA" id="ARBA00022475"/>
    </source>
</evidence>
<evidence type="ECO:0000256" key="6">
    <source>
        <dbReference type="ARBA" id="ARBA00022737"/>
    </source>
</evidence>
<dbReference type="SMART" id="SM00456">
    <property type="entry name" value="WW"/>
    <property type="match status" value="1"/>
</dbReference>
<dbReference type="SMART" id="SM00033">
    <property type="entry name" value="CH"/>
    <property type="match status" value="2"/>
</dbReference>
<feature type="domain" description="Calponin-homology (CH)" evidence="19">
    <location>
        <begin position="4"/>
        <end position="108"/>
    </location>
</feature>
<dbReference type="GO" id="GO:0007274">
    <property type="term" value="P:neuromuscular synaptic transmission"/>
    <property type="evidence" value="ECO:0007669"/>
    <property type="project" value="UniProtKB-ARBA"/>
</dbReference>
<feature type="domain" description="WW" evidence="18">
    <location>
        <begin position="3029"/>
        <end position="3062"/>
    </location>
</feature>
<keyword evidence="5" id="KW-0479">Metal-binding</keyword>
<dbReference type="GO" id="GO:0046716">
    <property type="term" value="P:muscle cell cellular homeostasis"/>
    <property type="evidence" value="ECO:0007669"/>
    <property type="project" value="UniProtKB-ARBA"/>
</dbReference>
<keyword evidence="7 15" id="KW-0863">Zinc-finger</keyword>
<dbReference type="InterPro" id="IPR001202">
    <property type="entry name" value="WW_dom"/>
</dbReference>
<dbReference type="SUPFAM" id="SSF57850">
    <property type="entry name" value="RING/U-box"/>
    <property type="match status" value="1"/>
</dbReference>
<evidence type="ECO:0000256" key="7">
    <source>
        <dbReference type="ARBA" id="ARBA00022771"/>
    </source>
</evidence>
<evidence type="ECO:0000259" key="20">
    <source>
        <dbReference type="PROSITE" id="PS50135"/>
    </source>
</evidence>
<dbReference type="GO" id="GO:0030010">
    <property type="term" value="P:establishment of cell polarity"/>
    <property type="evidence" value="ECO:0007669"/>
    <property type="project" value="UniProtKB-ARBA"/>
</dbReference>
<keyword evidence="6" id="KW-0677">Repeat</keyword>
<dbReference type="InterPro" id="IPR015153">
    <property type="entry name" value="EF-hand_dom_typ1"/>
</dbReference>
<dbReference type="Pfam" id="PF00435">
    <property type="entry name" value="Spectrin"/>
    <property type="match status" value="4"/>
</dbReference>
<evidence type="ECO:0000256" key="8">
    <source>
        <dbReference type="ARBA" id="ARBA00022833"/>
    </source>
</evidence>
<keyword evidence="4" id="KW-0963">Cytoplasm</keyword>
<dbReference type="InterPro" id="IPR050774">
    <property type="entry name" value="KCMF1/Dystrophin"/>
</dbReference>
<evidence type="ECO:0000256" key="17">
    <source>
        <dbReference type="SAM" id="MobiDB-lite"/>
    </source>
</evidence>
<dbReference type="Gene3D" id="1.10.238.10">
    <property type="entry name" value="EF-hand"/>
    <property type="match status" value="2"/>
</dbReference>
<feature type="domain" description="ZZ-type" evidence="20">
    <location>
        <begin position="3285"/>
        <end position="3341"/>
    </location>
</feature>
<dbReference type="GO" id="GO:0005737">
    <property type="term" value="C:cytoplasm"/>
    <property type="evidence" value="ECO:0007669"/>
    <property type="project" value="UniProtKB-ARBA"/>
</dbReference>
<dbReference type="Pfam" id="PF09069">
    <property type="entry name" value="EF-hand_3"/>
    <property type="match status" value="1"/>
</dbReference>
<evidence type="ECO:0000259" key="19">
    <source>
        <dbReference type="PROSITE" id="PS50021"/>
    </source>
</evidence>
<proteinExistence type="evidence at transcript level"/>
<reference evidence="21" key="1">
    <citation type="journal article" date="2014" name="Insect Biochem. Mol. Biol.">
        <title>An insight into the sialome of the frog biting fly, Corethrella appendiculata.</title>
        <authorList>
            <person name="Ribeiro J.M.C."/>
            <person name="Chagas A.C."/>
            <person name="Pham V.M."/>
            <person name="Lounibos L.P."/>
            <person name="Calvo E."/>
        </authorList>
    </citation>
    <scope>NUCLEOTIDE SEQUENCE</scope>
    <source>
        <tissue evidence="21">Salivary glands</tissue>
    </source>
</reference>
<dbReference type="SUPFAM" id="SSF47473">
    <property type="entry name" value="EF-hand"/>
    <property type="match status" value="2"/>
</dbReference>
<feature type="domain" description="Calponin-homology (CH)" evidence="19">
    <location>
        <begin position="119"/>
        <end position="222"/>
    </location>
</feature>
<dbReference type="GO" id="GO:0031594">
    <property type="term" value="C:neuromuscular junction"/>
    <property type="evidence" value="ECO:0007669"/>
    <property type="project" value="UniProtKB-ARBA"/>
</dbReference>
<evidence type="ECO:0000256" key="15">
    <source>
        <dbReference type="PROSITE-ProRule" id="PRU00228"/>
    </source>
</evidence>
<keyword evidence="10" id="KW-0472">Membrane</keyword>
<dbReference type="Gene3D" id="3.30.60.90">
    <property type="match status" value="1"/>
</dbReference>
<keyword evidence="3" id="KW-1003">Cell membrane</keyword>
<evidence type="ECO:0000259" key="18">
    <source>
        <dbReference type="PROSITE" id="PS50020"/>
    </source>
</evidence>
<dbReference type="PROSITE" id="PS01357">
    <property type="entry name" value="ZF_ZZ_1"/>
    <property type="match status" value="1"/>
</dbReference>
<keyword evidence="9" id="KW-0106">Calcium</keyword>
<evidence type="ECO:0000256" key="10">
    <source>
        <dbReference type="ARBA" id="ARBA00023136"/>
    </source>
</evidence>
<dbReference type="InterPro" id="IPR001589">
    <property type="entry name" value="Actinin_actin-bd_CS"/>
</dbReference>
<feature type="coiled-coil region" evidence="16">
    <location>
        <begin position="3521"/>
        <end position="3555"/>
    </location>
</feature>
<dbReference type="GO" id="GO:0048790">
    <property type="term" value="P:maintenance of presynaptic active zone structure"/>
    <property type="evidence" value="ECO:0007669"/>
    <property type="project" value="UniProtKB-ARBA"/>
</dbReference>
<dbReference type="InterPro" id="IPR043145">
    <property type="entry name" value="Znf_ZZ_sf"/>
</dbReference>
<dbReference type="SMART" id="SM00291">
    <property type="entry name" value="ZnF_ZZ"/>
    <property type="match status" value="1"/>
</dbReference>
<evidence type="ECO:0000256" key="12">
    <source>
        <dbReference type="ARBA" id="ARBA00023212"/>
    </source>
</evidence>
<dbReference type="GO" id="GO:0048172">
    <property type="term" value="P:regulation of short-term neuronal synaptic plasticity"/>
    <property type="evidence" value="ECO:0007669"/>
    <property type="project" value="UniProtKB-ARBA"/>
</dbReference>
<dbReference type="CDD" id="cd16242">
    <property type="entry name" value="EFh_DMD_like"/>
    <property type="match status" value="1"/>
</dbReference>
<dbReference type="Gene3D" id="1.20.58.60">
    <property type="match status" value="9"/>
</dbReference>
<feature type="coiled-coil region" evidence="16">
    <location>
        <begin position="1463"/>
        <end position="1490"/>
    </location>
</feature>
<evidence type="ECO:0000256" key="11">
    <source>
        <dbReference type="ARBA" id="ARBA00023203"/>
    </source>
</evidence>
<dbReference type="Pfam" id="PF00569">
    <property type="entry name" value="ZZ"/>
    <property type="match status" value="1"/>
</dbReference>
<feature type="non-terminal residue" evidence="21">
    <location>
        <position position="1"/>
    </location>
</feature>
<dbReference type="InterPro" id="IPR002017">
    <property type="entry name" value="Spectrin_repeat"/>
</dbReference>
<dbReference type="FunFam" id="1.20.58.60:FF:000150">
    <property type="entry name" value="dystrophin, isoforms A/C/F/G/H isoform X5"/>
    <property type="match status" value="1"/>
</dbReference>
<organism evidence="21">
    <name type="scientific">Corethrella appendiculata</name>
    <dbReference type="NCBI Taxonomy" id="1370023"/>
    <lineage>
        <taxon>Eukaryota</taxon>
        <taxon>Metazoa</taxon>
        <taxon>Ecdysozoa</taxon>
        <taxon>Arthropoda</taxon>
        <taxon>Hexapoda</taxon>
        <taxon>Insecta</taxon>
        <taxon>Pterygota</taxon>
        <taxon>Neoptera</taxon>
        <taxon>Endopterygota</taxon>
        <taxon>Diptera</taxon>
        <taxon>Nematocera</taxon>
        <taxon>Culicoidea</taxon>
        <taxon>Chaoboridae</taxon>
        <taxon>Corethrella</taxon>
    </lineage>
</organism>
<dbReference type="GO" id="GO:0050699">
    <property type="term" value="F:WW domain binding"/>
    <property type="evidence" value="ECO:0007669"/>
    <property type="project" value="UniProtKB-ARBA"/>
</dbReference>
<feature type="compositionally biased region" description="Basic and acidic residues" evidence="17">
    <location>
        <begin position="1992"/>
        <end position="2005"/>
    </location>
</feature>
<evidence type="ECO:0000256" key="2">
    <source>
        <dbReference type="ARBA" id="ARBA00004278"/>
    </source>
</evidence>
<feature type="coiled-coil region" evidence="16">
    <location>
        <begin position="1551"/>
        <end position="1606"/>
    </location>
</feature>
<dbReference type="SMART" id="SM00150">
    <property type="entry name" value="SPEC"/>
    <property type="match status" value="10"/>
</dbReference>
<evidence type="ECO:0000313" key="21">
    <source>
        <dbReference type="EMBL" id="JAB55910.1"/>
    </source>
</evidence>
<dbReference type="GO" id="GO:0008270">
    <property type="term" value="F:zinc ion binding"/>
    <property type="evidence" value="ECO:0007669"/>
    <property type="project" value="UniProtKB-KW"/>
</dbReference>
<dbReference type="InterPro" id="IPR018159">
    <property type="entry name" value="Spectrin/alpha-actinin"/>
</dbReference>
<dbReference type="Pfam" id="PF09068">
    <property type="entry name" value="EF-hand_2"/>
    <property type="match status" value="1"/>
</dbReference>
<dbReference type="InterPro" id="IPR011992">
    <property type="entry name" value="EF-hand-dom_pair"/>
</dbReference>
<evidence type="ECO:0000256" key="9">
    <source>
        <dbReference type="ARBA" id="ARBA00022837"/>
    </source>
</evidence>